<dbReference type="GO" id="GO:0006869">
    <property type="term" value="P:lipid transport"/>
    <property type="evidence" value="ECO:0007669"/>
    <property type="project" value="InterPro"/>
</dbReference>
<dbReference type="PANTHER" id="PTHR33076">
    <property type="entry name" value="NON-SPECIFIC LIPID-TRANSFER PROTEIN 2-RELATED"/>
    <property type="match status" value="1"/>
</dbReference>
<evidence type="ECO:0000256" key="5">
    <source>
        <dbReference type="SAM" id="SignalP"/>
    </source>
</evidence>
<dbReference type="Gene3D" id="1.10.110.10">
    <property type="entry name" value="Plant lipid-transfer and hydrophobic proteins"/>
    <property type="match status" value="1"/>
</dbReference>
<evidence type="ECO:0000256" key="3">
    <source>
        <dbReference type="ARBA" id="ARBA00023121"/>
    </source>
</evidence>
<dbReference type="EMBL" id="JAUIZM010000004">
    <property type="protein sequence ID" value="KAK1388685.1"/>
    <property type="molecule type" value="Genomic_DNA"/>
</dbReference>
<comment type="similarity">
    <text evidence="1 4">Belongs to the plant LTP family.</text>
</comment>
<proteinExistence type="inferred from homology"/>
<keyword evidence="5" id="KW-0732">Signal</keyword>
<accession>A0AAD8IN20</accession>
<evidence type="ECO:0000256" key="2">
    <source>
        <dbReference type="ARBA" id="ARBA00022448"/>
    </source>
</evidence>
<feature type="chain" id="PRO_5042296309" description="Non-specific lipid-transfer protein" evidence="5">
    <location>
        <begin position="22"/>
        <end position="111"/>
    </location>
</feature>
<feature type="signal peptide" evidence="5">
    <location>
        <begin position="1"/>
        <end position="21"/>
    </location>
</feature>
<sequence>MAKCIVMVLVVLALIINPACSISCQEAVTKILPCEPYLLGFASVSVPCCQAVAQLNQLATSKPELKALCICLKQAAQTFHVNAERARQLPGLCHVVTPVPIDPNVNCDVDY</sequence>
<dbReference type="Pfam" id="PF00234">
    <property type="entry name" value="Tryp_alpha_amyl"/>
    <property type="match status" value="1"/>
</dbReference>
<dbReference type="SMART" id="SM00499">
    <property type="entry name" value="AAI"/>
    <property type="match status" value="1"/>
</dbReference>
<keyword evidence="2 4" id="KW-0813">Transport</keyword>
<gene>
    <name evidence="7" type="ORF">POM88_016863</name>
</gene>
<protein>
    <recommendedName>
        <fullName evidence="4">Non-specific lipid-transfer protein</fullName>
    </recommendedName>
</protein>
<evidence type="ECO:0000313" key="8">
    <source>
        <dbReference type="Proteomes" id="UP001237642"/>
    </source>
</evidence>
<comment type="caution">
    <text evidence="7">The sequence shown here is derived from an EMBL/GenBank/DDBJ whole genome shotgun (WGS) entry which is preliminary data.</text>
</comment>
<feature type="domain" description="Bifunctional inhibitor/plant lipid transfer protein/seed storage helical" evidence="6">
    <location>
        <begin position="24"/>
        <end position="107"/>
    </location>
</feature>
<dbReference type="SUPFAM" id="SSF47699">
    <property type="entry name" value="Bifunctional inhibitor/lipid-transfer protein/seed storage 2S albumin"/>
    <property type="match status" value="1"/>
</dbReference>
<dbReference type="CDD" id="cd01960">
    <property type="entry name" value="nsLTP1"/>
    <property type="match status" value="1"/>
</dbReference>
<dbReference type="AlphaFoldDB" id="A0AAD8IN20"/>
<organism evidence="7 8">
    <name type="scientific">Heracleum sosnowskyi</name>
    <dbReference type="NCBI Taxonomy" id="360622"/>
    <lineage>
        <taxon>Eukaryota</taxon>
        <taxon>Viridiplantae</taxon>
        <taxon>Streptophyta</taxon>
        <taxon>Embryophyta</taxon>
        <taxon>Tracheophyta</taxon>
        <taxon>Spermatophyta</taxon>
        <taxon>Magnoliopsida</taxon>
        <taxon>eudicotyledons</taxon>
        <taxon>Gunneridae</taxon>
        <taxon>Pentapetalae</taxon>
        <taxon>asterids</taxon>
        <taxon>campanulids</taxon>
        <taxon>Apiales</taxon>
        <taxon>Apiaceae</taxon>
        <taxon>Apioideae</taxon>
        <taxon>apioid superclade</taxon>
        <taxon>Tordylieae</taxon>
        <taxon>Tordyliinae</taxon>
        <taxon>Heracleum</taxon>
    </lineage>
</organism>
<comment type="function">
    <text evidence="4">Plant non-specific lipid-transfer proteins transfer phospholipids as well as galactolipids across membranes. May play a role in wax or cutin deposition in the cell walls of expanding epidermal cells and certain secretory tissues.</text>
</comment>
<dbReference type="InterPro" id="IPR000528">
    <property type="entry name" value="Plant_nsLTP"/>
</dbReference>
<reference evidence="7" key="1">
    <citation type="submission" date="2023-02" db="EMBL/GenBank/DDBJ databases">
        <title>Genome of toxic invasive species Heracleum sosnowskyi carries increased number of genes despite the absence of recent whole-genome duplications.</title>
        <authorList>
            <person name="Schelkunov M."/>
            <person name="Shtratnikova V."/>
            <person name="Makarenko M."/>
            <person name="Klepikova A."/>
            <person name="Omelchenko D."/>
            <person name="Novikova G."/>
            <person name="Obukhova E."/>
            <person name="Bogdanov V."/>
            <person name="Penin A."/>
            <person name="Logacheva M."/>
        </authorList>
    </citation>
    <scope>NUCLEOTIDE SEQUENCE</scope>
    <source>
        <strain evidence="7">Hsosn_3</strain>
        <tissue evidence="7">Leaf</tissue>
    </source>
</reference>
<evidence type="ECO:0000256" key="1">
    <source>
        <dbReference type="ARBA" id="ARBA00009748"/>
    </source>
</evidence>
<evidence type="ECO:0000313" key="7">
    <source>
        <dbReference type="EMBL" id="KAK1388685.1"/>
    </source>
</evidence>
<dbReference type="PRINTS" id="PR00382">
    <property type="entry name" value="LIPIDTRNSFER"/>
</dbReference>
<dbReference type="GO" id="GO:0008289">
    <property type="term" value="F:lipid binding"/>
    <property type="evidence" value="ECO:0007669"/>
    <property type="project" value="UniProtKB-KW"/>
</dbReference>
<dbReference type="InterPro" id="IPR036312">
    <property type="entry name" value="Bifun_inhib/LTP/seed_sf"/>
</dbReference>
<dbReference type="Proteomes" id="UP001237642">
    <property type="component" value="Unassembled WGS sequence"/>
</dbReference>
<evidence type="ECO:0000259" key="6">
    <source>
        <dbReference type="SMART" id="SM00499"/>
    </source>
</evidence>
<evidence type="ECO:0000256" key="4">
    <source>
        <dbReference type="RuleBase" id="RU000628"/>
    </source>
</evidence>
<dbReference type="InterPro" id="IPR016140">
    <property type="entry name" value="Bifunc_inhib/LTP/seed_store"/>
</dbReference>
<keyword evidence="8" id="KW-1185">Reference proteome</keyword>
<reference evidence="7" key="2">
    <citation type="submission" date="2023-05" db="EMBL/GenBank/DDBJ databases">
        <authorList>
            <person name="Schelkunov M.I."/>
        </authorList>
    </citation>
    <scope>NUCLEOTIDE SEQUENCE</scope>
    <source>
        <strain evidence="7">Hsosn_3</strain>
        <tissue evidence="7">Leaf</tissue>
    </source>
</reference>
<keyword evidence="3 4" id="KW-0446">Lipid-binding</keyword>
<name>A0AAD8IN20_9APIA</name>